<evidence type="ECO:0000256" key="1">
    <source>
        <dbReference type="SAM" id="Phobius"/>
    </source>
</evidence>
<dbReference type="GO" id="GO:0140359">
    <property type="term" value="F:ABC-type transporter activity"/>
    <property type="evidence" value="ECO:0007669"/>
    <property type="project" value="InterPro"/>
</dbReference>
<proteinExistence type="predicted"/>
<organism evidence="2 3">
    <name type="scientific">Ditylenchus dipsaci</name>
    <dbReference type="NCBI Taxonomy" id="166011"/>
    <lineage>
        <taxon>Eukaryota</taxon>
        <taxon>Metazoa</taxon>
        <taxon>Ecdysozoa</taxon>
        <taxon>Nematoda</taxon>
        <taxon>Chromadorea</taxon>
        <taxon>Rhabditida</taxon>
        <taxon>Tylenchina</taxon>
        <taxon>Tylenchomorpha</taxon>
        <taxon>Sphaerularioidea</taxon>
        <taxon>Anguinidae</taxon>
        <taxon>Anguininae</taxon>
        <taxon>Ditylenchus</taxon>
    </lineage>
</organism>
<accession>A0A915CS18</accession>
<sequence length="409" mass="46697">MKDFAKNELDMKNIEYRSPHTPARHETRYTERGYFFIIATYLMCFRLNRFIVVKDERELEQQAMCLTEAEQYLSGVVLLNVTENTTHLHPLTAYKIRHSPALVDGTGSQMDNRRNVVSRDDPWIDLKYLTFGFSFLQEAVERAIIEMEPYPCVNIDSFNVTPFLALFLILSWMIPASLLVKNIVWEKEMRLKEIMRVMGLGDAIHCYRVHFPPLLCPLFPLPTVHQAESAIFSHLALFLPQTAVGYGMWMLATNDDIGNSTWENLHLIQLDVLGMTLRKVLIALAVDCLVYVGLAWYISAVFPGSYGIPQKWYFPATKRFWIGRPSDAHGAEASHLNGQLCPDQEFPDEHEPVGDGQLKEVAAVRVSQLTKVYGNDTKALDSLSVDFYESQITAFLGHNELARLQLSPF</sequence>
<name>A0A915CS18_9BILA</name>
<feature type="transmembrane region" description="Helical" evidence="1">
    <location>
        <begin position="163"/>
        <end position="185"/>
    </location>
</feature>
<dbReference type="InterPro" id="IPR026082">
    <property type="entry name" value="ABCA"/>
</dbReference>
<dbReference type="GO" id="GO:0016020">
    <property type="term" value="C:membrane"/>
    <property type="evidence" value="ECO:0007669"/>
    <property type="project" value="InterPro"/>
</dbReference>
<evidence type="ECO:0000313" key="2">
    <source>
        <dbReference type="Proteomes" id="UP000887574"/>
    </source>
</evidence>
<keyword evidence="1" id="KW-0472">Membrane</keyword>
<reference evidence="3" key="1">
    <citation type="submission" date="2022-11" db="UniProtKB">
        <authorList>
            <consortium name="WormBaseParasite"/>
        </authorList>
    </citation>
    <scope>IDENTIFICATION</scope>
</reference>
<dbReference type="AlphaFoldDB" id="A0A915CS18"/>
<dbReference type="WBParaSite" id="jg11527">
    <property type="protein sequence ID" value="jg11527"/>
    <property type="gene ID" value="jg11527"/>
</dbReference>
<dbReference type="GO" id="GO:0005319">
    <property type="term" value="F:lipid transporter activity"/>
    <property type="evidence" value="ECO:0007669"/>
    <property type="project" value="TreeGrafter"/>
</dbReference>
<feature type="transmembrane region" description="Helical" evidence="1">
    <location>
        <begin position="280"/>
        <end position="298"/>
    </location>
</feature>
<dbReference type="PANTHER" id="PTHR19229:SF260">
    <property type="entry name" value="ABC TRANSPORTER DOMAIN-CONTAINING PROTEIN"/>
    <property type="match status" value="1"/>
</dbReference>
<protein>
    <submittedName>
        <fullName evidence="3">Uncharacterized protein</fullName>
    </submittedName>
</protein>
<keyword evidence="2" id="KW-1185">Reference proteome</keyword>
<dbReference type="PANTHER" id="PTHR19229">
    <property type="entry name" value="ATP-BINDING CASSETTE TRANSPORTER SUBFAMILY A ABCA"/>
    <property type="match status" value="1"/>
</dbReference>
<keyword evidence="1" id="KW-0812">Transmembrane</keyword>
<evidence type="ECO:0000313" key="3">
    <source>
        <dbReference type="WBParaSite" id="jg11527"/>
    </source>
</evidence>
<dbReference type="Proteomes" id="UP000887574">
    <property type="component" value="Unplaced"/>
</dbReference>
<feature type="transmembrane region" description="Helical" evidence="1">
    <location>
        <begin position="34"/>
        <end position="52"/>
    </location>
</feature>
<keyword evidence="1" id="KW-1133">Transmembrane helix</keyword>